<gene>
    <name evidence="2" type="ORF">KSP40_PGU007265</name>
</gene>
<keyword evidence="3" id="KW-1185">Reference proteome</keyword>
<dbReference type="InterPro" id="IPR000467">
    <property type="entry name" value="G_patch_dom"/>
</dbReference>
<dbReference type="PROSITE" id="PS50174">
    <property type="entry name" value="G_PATCH"/>
    <property type="match status" value="1"/>
</dbReference>
<sequence>MAGGEEDGDYMGDLSLFLLPEDSTPSTKKICSIGKKSTSVPKFKRPKTITWMEKRMLEKERKQREEDEHTMARLESAIPESNIGFRMLQKMGYEPGTALGKEGAGGGG</sequence>
<dbReference type="EMBL" id="JBBWWR010000015">
    <property type="protein sequence ID" value="KAK8950138.1"/>
    <property type="molecule type" value="Genomic_DNA"/>
</dbReference>
<evidence type="ECO:0000313" key="3">
    <source>
        <dbReference type="Proteomes" id="UP001412067"/>
    </source>
</evidence>
<dbReference type="PANTHER" id="PTHR21032:SF0">
    <property type="entry name" value="G PATCH DOMAIN-CONTAINING PROTEIN 11"/>
    <property type="match status" value="1"/>
</dbReference>
<comment type="caution">
    <text evidence="2">The sequence shown here is derived from an EMBL/GenBank/DDBJ whole genome shotgun (WGS) entry which is preliminary data.</text>
</comment>
<dbReference type="PANTHER" id="PTHR21032">
    <property type="entry name" value="G PATCH DOMAIN-CONTAINING PROTEIN 11"/>
    <property type="match status" value="1"/>
</dbReference>
<dbReference type="Proteomes" id="UP001412067">
    <property type="component" value="Unassembled WGS sequence"/>
</dbReference>
<evidence type="ECO:0000259" key="1">
    <source>
        <dbReference type="PROSITE" id="PS50174"/>
    </source>
</evidence>
<proteinExistence type="predicted"/>
<feature type="domain" description="G-patch" evidence="1">
    <location>
        <begin position="80"/>
        <end position="108"/>
    </location>
</feature>
<dbReference type="InterPro" id="IPR039249">
    <property type="entry name" value="GPATCH11"/>
</dbReference>
<accession>A0ABR2LUP3</accession>
<organism evidence="2 3">
    <name type="scientific">Platanthera guangdongensis</name>
    <dbReference type="NCBI Taxonomy" id="2320717"/>
    <lineage>
        <taxon>Eukaryota</taxon>
        <taxon>Viridiplantae</taxon>
        <taxon>Streptophyta</taxon>
        <taxon>Embryophyta</taxon>
        <taxon>Tracheophyta</taxon>
        <taxon>Spermatophyta</taxon>
        <taxon>Magnoliopsida</taxon>
        <taxon>Liliopsida</taxon>
        <taxon>Asparagales</taxon>
        <taxon>Orchidaceae</taxon>
        <taxon>Orchidoideae</taxon>
        <taxon>Orchideae</taxon>
        <taxon>Orchidinae</taxon>
        <taxon>Platanthera</taxon>
    </lineage>
</organism>
<dbReference type="Pfam" id="PF01585">
    <property type="entry name" value="G-patch"/>
    <property type="match status" value="1"/>
</dbReference>
<evidence type="ECO:0000313" key="2">
    <source>
        <dbReference type="EMBL" id="KAK8950138.1"/>
    </source>
</evidence>
<name>A0ABR2LUP3_9ASPA</name>
<reference evidence="2 3" key="1">
    <citation type="journal article" date="2022" name="Nat. Plants">
        <title>Genomes of leafy and leafless Platanthera orchids illuminate the evolution of mycoheterotrophy.</title>
        <authorList>
            <person name="Li M.H."/>
            <person name="Liu K.W."/>
            <person name="Li Z."/>
            <person name="Lu H.C."/>
            <person name="Ye Q.L."/>
            <person name="Zhang D."/>
            <person name="Wang J.Y."/>
            <person name="Li Y.F."/>
            <person name="Zhong Z.M."/>
            <person name="Liu X."/>
            <person name="Yu X."/>
            <person name="Liu D.K."/>
            <person name="Tu X.D."/>
            <person name="Liu B."/>
            <person name="Hao Y."/>
            <person name="Liao X.Y."/>
            <person name="Jiang Y.T."/>
            <person name="Sun W.H."/>
            <person name="Chen J."/>
            <person name="Chen Y.Q."/>
            <person name="Ai Y."/>
            <person name="Zhai J.W."/>
            <person name="Wu S.S."/>
            <person name="Zhou Z."/>
            <person name="Hsiao Y.Y."/>
            <person name="Wu W.L."/>
            <person name="Chen Y.Y."/>
            <person name="Lin Y.F."/>
            <person name="Hsu J.L."/>
            <person name="Li C.Y."/>
            <person name="Wang Z.W."/>
            <person name="Zhao X."/>
            <person name="Zhong W.Y."/>
            <person name="Ma X.K."/>
            <person name="Ma L."/>
            <person name="Huang J."/>
            <person name="Chen G.Z."/>
            <person name="Huang M.Z."/>
            <person name="Huang L."/>
            <person name="Peng D.H."/>
            <person name="Luo Y.B."/>
            <person name="Zou S.Q."/>
            <person name="Chen S.P."/>
            <person name="Lan S."/>
            <person name="Tsai W.C."/>
            <person name="Van de Peer Y."/>
            <person name="Liu Z.J."/>
        </authorList>
    </citation>
    <scope>NUCLEOTIDE SEQUENCE [LARGE SCALE GENOMIC DNA]</scope>
    <source>
        <strain evidence="2">Lor288</strain>
    </source>
</reference>
<protein>
    <recommendedName>
        <fullName evidence="1">G-patch domain-containing protein</fullName>
    </recommendedName>
</protein>